<evidence type="ECO:0000313" key="2">
    <source>
        <dbReference type="EMBL" id="MCQ8773412.1"/>
    </source>
</evidence>
<comment type="caution">
    <text evidence="2">The sequence shown here is derived from an EMBL/GenBank/DDBJ whole genome shotgun (WGS) entry which is preliminary data.</text>
</comment>
<dbReference type="RefSeq" id="WP_256791342.1">
    <property type="nucleotide sequence ID" value="NZ_JAATER010000083.1"/>
</dbReference>
<dbReference type="Gene3D" id="1.20.120.520">
    <property type="entry name" value="nmb1532 protein domain like"/>
    <property type="match status" value="1"/>
</dbReference>
<evidence type="ECO:0000313" key="3">
    <source>
        <dbReference type="Proteomes" id="UP001142374"/>
    </source>
</evidence>
<accession>A0A9X2RNX1</accession>
<proteinExistence type="predicted"/>
<dbReference type="CDD" id="cd12108">
    <property type="entry name" value="Hr-like"/>
    <property type="match status" value="1"/>
</dbReference>
<protein>
    <submittedName>
        <fullName evidence="2">Hemerythrin domain-containing protein</fullName>
    </submittedName>
</protein>
<dbReference type="Pfam" id="PF01814">
    <property type="entry name" value="Hemerythrin"/>
    <property type="match status" value="1"/>
</dbReference>
<gene>
    <name evidence="2" type="ORF">NQU55_27175</name>
</gene>
<feature type="domain" description="Hemerythrin-like" evidence="1">
    <location>
        <begin position="12"/>
        <end position="153"/>
    </location>
</feature>
<organism evidence="2 3">
    <name type="scientific">Streptomyces telluris</name>
    <dbReference type="NCBI Taxonomy" id="2720021"/>
    <lineage>
        <taxon>Bacteria</taxon>
        <taxon>Bacillati</taxon>
        <taxon>Actinomycetota</taxon>
        <taxon>Actinomycetes</taxon>
        <taxon>Kitasatosporales</taxon>
        <taxon>Streptomycetaceae</taxon>
        <taxon>Streptomyces</taxon>
    </lineage>
</organism>
<dbReference type="EMBL" id="JANIID010000030">
    <property type="protein sequence ID" value="MCQ8773412.1"/>
    <property type="molecule type" value="Genomic_DNA"/>
</dbReference>
<dbReference type="AlphaFoldDB" id="A0A9X2RNX1"/>
<keyword evidence="3" id="KW-1185">Reference proteome</keyword>
<evidence type="ECO:0000259" key="1">
    <source>
        <dbReference type="Pfam" id="PF01814"/>
    </source>
</evidence>
<reference evidence="2" key="1">
    <citation type="submission" date="2022-06" db="EMBL/GenBank/DDBJ databases">
        <title>WGS of actinobacteria.</title>
        <authorList>
            <person name="Thawai C."/>
        </authorList>
    </citation>
    <scope>NUCLEOTIDE SEQUENCE</scope>
    <source>
        <strain evidence="2">AA8</strain>
    </source>
</reference>
<dbReference type="Proteomes" id="UP001142374">
    <property type="component" value="Unassembled WGS sequence"/>
</dbReference>
<sequence length="234" mass="26158">MRDRFDMTVTYAMHNALRRELHHLARAAARSRPDLRSILRTAAGWELFRKAWHVHHAAEDDALWPSLRRALYGHPFSLARLEAIEAEHAALALLLEAIDQALTGPDADDPDAGDPGIDGPDAGLDLLGELTGSLVTGLRGHLRHEEEAVFPLIQDILSTEQWEHFGRVHAQRIGADAARILPWLLDGVAERTVAAVLRQLLPESAHHAYTHRWQPAYAVLDRWGTRDARPETPP</sequence>
<dbReference type="InterPro" id="IPR012312">
    <property type="entry name" value="Hemerythrin-like"/>
</dbReference>
<name>A0A9X2RNX1_9ACTN</name>